<feature type="transmembrane region" description="Helical" evidence="8">
    <location>
        <begin position="338"/>
        <end position="362"/>
    </location>
</feature>
<dbReference type="PROSITE" id="PS50850">
    <property type="entry name" value="MFS"/>
    <property type="match status" value="1"/>
</dbReference>
<proteinExistence type="inferred from homology"/>
<dbReference type="GO" id="GO:0006814">
    <property type="term" value="P:sodium ion transport"/>
    <property type="evidence" value="ECO:0007669"/>
    <property type="project" value="InterPro"/>
</dbReference>
<sequence>MNTSDGIKIPFKEKVAYGFGDFASSMFWKLFSMFLLFFYTDIFGISAAAVGTMFLVTRIWDAINDPMMGVICDRTETRWGKFRPYLLFGAVPFAVIGIITFSTPDLSPSGKLVYAYVTYTLMMMIYTVVNVPYSSLMGVMTNDPAERTSLASFRFVGAFSGGILVTSTAAYLVEYFGGKENPASGYQWTVGVYAALAAVFFLLTFAGTKERLKPAKVKHSSLKDDLKDISKNGPWFIMLAAGISILIFNSLRDGSILYYFKYFIKDQSLELFGARYNFTQAELASAYMTLWLATNIIGVILAKPVSSLIGKKKTFMYAALLSALLSVLLYFLQPDQLIAIFLLNVLIGISAGIVLPLIWSMYADIADYSEWKNGRRATGLIFSSSSMSQKFGWTLGGALTGWLLALFGFQANIEQTSESLLGIRLIISIIAGGGALLAALFIFFYPLSEDFMKKIETELEQKRNNN</sequence>
<dbReference type="InterPro" id="IPR036259">
    <property type="entry name" value="MFS_trans_sf"/>
</dbReference>
<dbReference type="PATRIC" id="fig|1191523.3.peg.530"/>
<dbReference type="Proteomes" id="UP000009011">
    <property type="component" value="Chromosome"/>
</dbReference>
<dbReference type="SUPFAM" id="SSF103473">
    <property type="entry name" value="MFS general substrate transporter"/>
    <property type="match status" value="1"/>
</dbReference>
<keyword evidence="5 8" id="KW-0812">Transmembrane</keyword>
<keyword evidence="6 8" id="KW-1133">Transmembrane helix</keyword>
<feature type="domain" description="Major facilitator superfamily (MFS) profile" evidence="9">
    <location>
        <begin position="247"/>
        <end position="466"/>
    </location>
</feature>
<dbReference type="Pfam" id="PF13347">
    <property type="entry name" value="MFS_2"/>
    <property type="match status" value="1"/>
</dbReference>
<evidence type="ECO:0000256" key="1">
    <source>
        <dbReference type="ARBA" id="ARBA00004651"/>
    </source>
</evidence>
<dbReference type="GO" id="GO:0008643">
    <property type="term" value="P:carbohydrate transport"/>
    <property type="evidence" value="ECO:0007669"/>
    <property type="project" value="InterPro"/>
</dbReference>
<comment type="subcellular location">
    <subcellularLocation>
        <location evidence="1">Cell membrane</location>
        <topology evidence="1">Multi-pass membrane protein</topology>
    </subcellularLocation>
</comment>
<dbReference type="KEGG" id="mro:MROS_0508"/>
<dbReference type="AlphaFoldDB" id="I7A194"/>
<comment type="similarity">
    <text evidence="2">Belongs to the sodium:galactoside symporter (TC 2.A.2) family.</text>
</comment>
<dbReference type="PROSITE" id="PS00872">
    <property type="entry name" value="NA_GALACTOSIDE_SYMP"/>
    <property type="match status" value="1"/>
</dbReference>
<feature type="transmembrane region" description="Helical" evidence="8">
    <location>
        <begin position="84"/>
        <end position="101"/>
    </location>
</feature>
<dbReference type="GO" id="GO:0005886">
    <property type="term" value="C:plasma membrane"/>
    <property type="evidence" value="ECO:0007669"/>
    <property type="project" value="UniProtKB-SubCell"/>
</dbReference>
<dbReference type="PANTHER" id="PTHR11328:SF24">
    <property type="entry name" value="MAJOR FACILITATOR SUPERFAMILY (MFS) PROFILE DOMAIN-CONTAINING PROTEIN"/>
    <property type="match status" value="1"/>
</dbReference>
<evidence type="ECO:0000256" key="5">
    <source>
        <dbReference type="ARBA" id="ARBA00022692"/>
    </source>
</evidence>
<evidence type="ECO:0000313" key="10">
    <source>
        <dbReference type="EMBL" id="AFN73751.1"/>
    </source>
</evidence>
<dbReference type="STRING" id="1191523.MROS_0508"/>
<dbReference type="NCBIfam" id="TIGR00792">
    <property type="entry name" value="gph"/>
    <property type="match status" value="1"/>
</dbReference>
<dbReference type="InterPro" id="IPR020846">
    <property type="entry name" value="MFS_dom"/>
</dbReference>
<accession>I7A194</accession>
<feature type="transmembrane region" description="Helical" evidence="8">
    <location>
        <begin position="391"/>
        <end position="409"/>
    </location>
</feature>
<gene>
    <name evidence="10" type="ordered locus">MROS_0508</name>
</gene>
<evidence type="ECO:0000256" key="4">
    <source>
        <dbReference type="ARBA" id="ARBA00022475"/>
    </source>
</evidence>
<evidence type="ECO:0000256" key="7">
    <source>
        <dbReference type="ARBA" id="ARBA00023136"/>
    </source>
</evidence>
<dbReference type="EMBL" id="CP003557">
    <property type="protein sequence ID" value="AFN73751.1"/>
    <property type="molecule type" value="Genomic_DNA"/>
</dbReference>
<evidence type="ECO:0000313" key="11">
    <source>
        <dbReference type="Proteomes" id="UP000009011"/>
    </source>
</evidence>
<feature type="transmembrane region" description="Helical" evidence="8">
    <location>
        <begin position="421"/>
        <end position="445"/>
    </location>
</feature>
<dbReference type="InterPro" id="IPR018043">
    <property type="entry name" value="Na/Gal_symport_CS"/>
</dbReference>
<dbReference type="InterPro" id="IPR001927">
    <property type="entry name" value="Na/Gal_symport"/>
</dbReference>
<keyword evidence="4" id="KW-1003">Cell membrane</keyword>
<dbReference type="PANTHER" id="PTHR11328">
    <property type="entry name" value="MAJOR FACILITATOR SUPERFAMILY DOMAIN-CONTAINING PROTEIN"/>
    <property type="match status" value="1"/>
</dbReference>
<organism evidence="10 11">
    <name type="scientific">Melioribacter roseus (strain DSM 23840 / JCM 17771 / VKM B-2668 / P3M-2)</name>
    <dbReference type="NCBI Taxonomy" id="1191523"/>
    <lineage>
        <taxon>Bacteria</taxon>
        <taxon>Pseudomonadati</taxon>
        <taxon>Ignavibacteriota</taxon>
        <taxon>Ignavibacteria</taxon>
        <taxon>Ignavibacteriales</taxon>
        <taxon>Melioribacteraceae</taxon>
        <taxon>Melioribacter</taxon>
    </lineage>
</organism>
<evidence type="ECO:0000256" key="3">
    <source>
        <dbReference type="ARBA" id="ARBA00022448"/>
    </source>
</evidence>
<dbReference type="Gene3D" id="1.20.1250.20">
    <property type="entry name" value="MFS general substrate transporter like domains"/>
    <property type="match status" value="2"/>
</dbReference>
<feature type="transmembrane region" description="Helical" evidence="8">
    <location>
        <begin position="113"/>
        <end position="133"/>
    </location>
</feature>
<feature type="transmembrane region" description="Helical" evidence="8">
    <location>
        <begin position="185"/>
        <end position="206"/>
    </location>
</feature>
<keyword evidence="7 8" id="KW-0472">Membrane</keyword>
<feature type="transmembrane region" description="Helical" evidence="8">
    <location>
        <begin position="153"/>
        <end position="173"/>
    </location>
</feature>
<dbReference type="OrthoDB" id="9764596at2"/>
<feature type="transmembrane region" description="Helical" evidence="8">
    <location>
        <begin position="30"/>
        <end position="56"/>
    </location>
</feature>
<protein>
    <submittedName>
        <fullName evidence="10">Sugar (Glycoside-Pentoside-Hexuronide) transporter</fullName>
    </submittedName>
</protein>
<name>I7A194_MELRP</name>
<evidence type="ECO:0000256" key="6">
    <source>
        <dbReference type="ARBA" id="ARBA00022989"/>
    </source>
</evidence>
<dbReference type="InterPro" id="IPR039672">
    <property type="entry name" value="MFS_2"/>
</dbReference>
<keyword evidence="3" id="KW-0813">Transport</keyword>
<feature type="transmembrane region" description="Helical" evidence="8">
    <location>
        <begin position="233"/>
        <end position="251"/>
    </location>
</feature>
<evidence type="ECO:0000256" key="2">
    <source>
        <dbReference type="ARBA" id="ARBA00009617"/>
    </source>
</evidence>
<dbReference type="eggNOG" id="COG2211">
    <property type="taxonomic scope" value="Bacteria"/>
</dbReference>
<feature type="transmembrane region" description="Helical" evidence="8">
    <location>
        <begin position="314"/>
        <end position="332"/>
    </location>
</feature>
<dbReference type="CDD" id="cd17332">
    <property type="entry name" value="MFS_MelB_like"/>
    <property type="match status" value="1"/>
</dbReference>
<feature type="transmembrane region" description="Helical" evidence="8">
    <location>
        <begin position="284"/>
        <end position="302"/>
    </location>
</feature>
<keyword evidence="11" id="KW-1185">Reference proteome</keyword>
<dbReference type="GO" id="GO:0015293">
    <property type="term" value="F:symporter activity"/>
    <property type="evidence" value="ECO:0007669"/>
    <property type="project" value="InterPro"/>
</dbReference>
<dbReference type="RefSeq" id="WP_014855188.1">
    <property type="nucleotide sequence ID" value="NC_018178.1"/>
</dbReference>
<reference evidence="10 11" key="1">
    <citation type="journal article" date="2013" name="PLoS ONE">
        <title>Genomic analysis of Melioribacter roseus, facultatively anaerobic organotrophic bacterium representing a novel deep lineage within Bacteriodetes/Chlorobi group.</title>
        <authorList>
            <person name="Kadnikov V.V."/>
            <person name="Mardanov A.V."/>
            <person name="Podosokorskaya O.A."/>
            <person name="Gavrilov S.N."/>
            <person name="Kublanov I.V."/>
            <person name="Beletsky A.V."/>
            <person name="Bonch-Osmolovskaya E.A."/>
            <person name="Ravin N.V."/>
        </authorList>
    </citation>
    <scope>NUCLEOTIDE SEQUENCE [LARGE SCALE GENOMIC DNA]</scope>
    <source>
        <strain evidence="11">JCM 17771 / P3M-2</strain>
    </source>
</reference>
<evidence type="ECO:0000256" key="8">
    <source>
        <dbReference type="SAM" id="Phobius"/>
    </source>
</evidence>
<dbReference type="HOGENOM" id="CLU_027408_0_2_10"/>
<evidence type="ECO:0000259" key="9">
    <source>
        <dbReference type="PROSITE" id="PS50850"/>
    </source>
</evidence>